<organism evidence="3 4">
    <name type="scientific">Streptomyces swartbergensis</name>
    <dbReference type="NCBI Taxonomy" id="487165"/>
    <lineage>
        <taxon>Bacteria</taxon>
        <taxon>Bacillati</taxon>
        <taxon>Actinomycetota</taxon>
        <taxon>Actinomycetes</taxon>
        <taxon>Kitasatosporales</taxon>
        <taxon>Streptomycetaceae</taxon>
        <taxon>Streptomyces</taxon>
    </lineage>
</organism>
<dbReference type="AlphaFoldDB" id="A0A243RZB9"/>
<dbReference type="RefSeq" id="WP_086603321.1">
    <property type="nucleotide sequence ID" value="NZ_NGFN01000186.1"/>
</dbReference>
<dbReference type="SUPFAM" id="SSF55874">
    <property type="entry name" value="ATPase domain of HSP90 chaperone/DNA topoisomerase II/histidine kinase"/>
    <property type="match status" value="1"/>
</dbReference>
<keyword evidence="1" id="KW-0418">Kinase</keyword>
<dbReference type="Pfam" id="PF13581">
    <property type="entry name" value="HATPase_c_2"/>
    <property type="match status" value="1"/>
</dbReference>
<feature type="domain" description="Histidine kinase/HSP90-like ATPase" evidence="2">
    <location>
        <begin position="34"/>
        <end position="143"/>
    </location>
</feature>
<dbReference type="EMBL" id="NGFN01000186">
    <property type="protein sequence ID" value="OUD00343.1"/>
    <property type="molecule type" value="Genomic_DNA"/>
</dbReference>
<dbReference type="PANTHER" id="PTHR35526">
    <property type="entry name" value="ANTI-SIGMA-F FACTOR RSBW-RELATED"/>
    <property type="match status" value="1"/>
</dbReference>
<gene>
    <name evidence="3" type="ORF">CA983_26200</name>
</gene>
<dbReference type="PANTHER" id="PTHR35526:SF3">
    <property type="entry name" value="ANTI-SIGMA-F FACTOR RSBW"/>
    <property type="match status" value="1"/>
</dbReference>
<keyword evidence="1" id="KW-0723">Serine/threonine-protein kinase</keyword>
<evidence type="ECO:0000313" key="3">
    <source>
        <dbReference type="EMBL" id="OUD00343.1"/>
    </source>
</evidence>
<dbReference type="GO" id="GO:0004674">
    <property type="term" value="F:protein serine/threonine kinase activity"/>
    <property type="evidence" value="ECO:0007669"/>
    <property type="project" value="UniProtKB-KW"/>
</dbReference>
<sequence>MITPLRNQAAHEQGMGEHATLRSDVAWDSGTASAADARRVLRAFLTRVPLTGRAPVPALLAVDAELAVSELVTNAIRHAPGTCGLVLQLSHSELAITVWDTSPDEPVVHKGDRHRIGGHGLHLVHAVSDTVVVAFRTVGKQITAHLLLTTNHDTSAIDRTVVL</sequence>
<dbReference type="InterPro" id="IPR036890">
    <property type="entry name" value="HATPase_C_sf"/>
</dbReference>
<accession>A0A243RZB9</accession>
<protein>
    <recommendedName>
        <fullName evidence="2">Histidine kinase/HSP90-like ATPase domain-containing protein</fullName>
    </recommendedName>
</protein>
<keyword evidence="1" id="KW-0808">Transferase</keyword>
<name>A0A243RZB9_9ACTN</name>
<evidence type="ECO:0000313" key="4">
    <source>
        <dbReference type="Proteomes" id="UP000195105"/>
    </source>
</evidence>
<dbReference type="CDD" id="cd16936">
    <property type="entry name" value="HATPase_RsbW-like"/>
    <property type="match status" value="1"/>
</dbReference>
<reference evidence="3 4" key="1">
    <citation type="submission" date="2017-05" db="EMBL/GenBank/DDBJ databases">
        <title>Biotechnological potential of actinobacteria isolated from South African environments.</title>
        <authorList>
            <person name="Le Roes-Hill M."/>
            <person name="Prins A."/>
            <person name="Durrell K.A."/>
        </authorList>
    </citation>
    <scope>NUCLEOTIDE SEQUENCE [LARGE SCALE GENOMIC DNA]</scope>
    <source>
        <strain evidence="3 4">HMC13</strain>
    </source>
</reference>
<dbReference type="InterPro" id="IPR050267">
    <property type="entry name" value="Anti-sigma-factor_SerPK"/>
</dbReference>
<proteinExistence type="predicted"/>
<comment type="caution">
    <text evidence="3">The sequence shown here is derived from an EMBL/GenBank/DDBJ whole genome shotgun (WGS) entry which is preliminary data.</text>
</comment>
<dbReference type="InterPro" id="IPR003594">
    <property type="entry name" value="HATPase_dom"/>
</dbReference>
<evidence type="ECO:0000259" key="2">
    <source>
        <dbReference type="Pfam" id="PF13581"/>
    </source>
</evidence>
<keyword evidence="4" id="KW-1185">Reference proteome</keyword>
<evidence type="ECO:0000256" key="1">
    <source>
        <dbReference type="ARBA" id="ARBA00022527"/>
    </source>
</evidence>
<dbReference type="Gene3D" id="3.30.565.10">
    <property type="entry name" value="Histidine kinase-like ATPase, C-terminal domain"/>
    <property type="match status" value="1"/>
</dbReference>
<dbReference type="Proteomes" id="UP000195105">
    <property type="component" value="Unassembled WGS sequence"/>
</dbReference>